<evidence type="ECO:0000313" key="3">
    <source>
        <dbReference type="Proteomes" id="UP000360750"/>
    </source>
</evidence>
<reference evidence="2 3" key="1">
    <citation type="submission" date="2019-02" db="EMBL/GenBank/DDBJ databases">
        <authorList>
            <consortium name="Pathogen Informatics"/>
        </authorList>
    </citation>
    <scope>NUCLEOTIDE SEQUENCE [LARGE SCALE GENOMIC DNA]</scope>
    <source>
        <strain evidence="2 3">3012STDY6756503</strain>
    </source>
</reference>
<dbReference type="GeneID" id="60750910"/>
<proteinExistence type="predicted"/>
<keyword evidence="2" id="KW-0456">Lyase</keyword>
<evidence type="ECO:0000313" key="2">
    <source>
        <dbReference type="EMBL" id="VFA89358.1"/>
    </source>
</evidence>
<accession>A0ABD7V4R4</accession>
<name>A0ABD7V4R4_9ACTN</name>
<gene>
    <name evidence="2" type="primary">baiE</name>
    <name evidence="2" type="ORF">NCTC8139_02921</name>
</gene>
<dbReference type="Pfam" id="PF13577">
    <property type="entry name" value="SnoaL_4"/>
    <property type="match status" value="1"/>
</dbReference>
<dbReference type="Gene3D" id="3.10.450.50">
    <property type="match status" value="1"/>
</dbReference>
<organism evidence="2 3">
    <name type="scientific">Gordonia paraffinivorans</name>
    <dbReference type="NCBI Taxonomy" id="175628"/>
    <lineage>
        <taxon>Bacteria</taxon>
        <taxon>Bacillati</taxon>
        <taxon>Actinomycetota</taxon>
        <taxon>Actinomycetes</taxon>
        <taxon>Mycobacteriales</taxon>
        <taxon>Gordoniaceae</taxon>
        <taxon>Gordonia</taxon>
    </lineage>
</organism>
<protein>
    <submittedName>
        <fullName evidence="2">Bile acid 7-alpha dehydratase</fullName>
        <ecNumber evidence="2">4.2.1.106</ecNumber>
    </submittedName>
</protein>
<dbReference type="AlphaFoldDB" id="A0ABD7V4R4"/>
<sequence>MNQPIDTTTAGDLAADLREIENLKYRYLRALDTKDWATFESTLTEDVTGNYGESLTFANREELVGYMRANVGPAVITEHRVDHPEIEISGDTARGRWYLQDRVIVAEFSFMLIGAAFYDDTYRRTADGWRICSTGYDRTYEATVSLADLPNFSLKVGPAVNL</sequence>
<dbReference type="InterPro" id="IPR032710">
    <property type="entry name" value="NTF2-like_dom_sf"/>
</dbReference>
<evidence type="ECO:0000259" key="1">
    <source>
        <dbReference type="Pfam" id="PF13577"/>
    </source>
</evidence>
<dbReference type="SUPFAM" id="SSF54427">
    <property type="entry name" value="NTF2-like"/>
    <property type="match status" value="1"/>
</dbReference>
<dbReference type="GO" id="GO:0033988">
    <property type="term" value="F:bile-acid 7alpha-dehydratase activity"/>
    <property type="evidence" value="ECO:0007669"/>
    <property type="project" value="UniProtKB-EC"/>
</dbReference>
<feature type="domain" description="SnoaL-like" evidence="1">
    <location>
        <begin position="15"/>
        <end position="133"/>
    </location>
</feature>
<dbReference type="InterPro" id="IPR037401">
    <property type="entry name" value="SnoaL-like"/>
</dbReference>
<comment type="caution">
    <text evidence="2">The sequence shown here is derived from an EMBL/GenBank/DDBJ whole genome shotgun (WGS) entry which is preliminary data.</text>
</comment>
<dbReference type="EMBL" id="CAACYD010000007">
    <property type="protein sequence ID" value="VFA89358.1"/>
    <property type="molecule type" value="Genomic_DNA"/>
</dbReference>
<dbReference type="Proteomes" id="UP000360750">
    <property type="component" value="Unassembled WGS sequence"/>
</dbReference>
<dbReference type="RefSeq" id="WP_181954852.1">
    <property type="nucleotide sequence ID" value="NZ_CAACYD010000007.1"/>
</dbReference>
<dbReference type="EC" id="4.2.1.106" evidence="2"/>